<reference evidence="1" key="1">
    <citation type="submission" date="2020-08" db="EMBL/GenBank/DDBJ databases">
        <title>Genome public.</title>
        <authorList>
            <person name="Liu C."/>
            <person name="Sun Q."/>
        </authorList>
    </citation>
    <scope>NUCLEOTIDE SEQUENCE</scope>
    <source>
        <strain evidence="1">NSJ-28</strain>
    </source>
</reference>
<name>A0A923LXV4_9FIRM</name>
<protein>
    <submittedName>
        <fullName evidence="1">Uncharacterized protein</fullName>
    </submittedName>
</protein>
<evidence type="ECO:0000313" key="1">
    <source>
        <dbReference type="EMBL" id="MBC5726396.1"/>
    </source>
</evidence>
<organism evidence="1 2">
    <name type="scientific">Agathobaculum faecis</name>
    <dbReference type="NCBI Taxonomy" id="2763013"/>
    <lineage>
        <taxon>Bacteria</taxon>
        <taxon>Bacillati</taxon>
        <taxon>Bacillota</taxon>
        <taxon>Clostridia</taxon>
        <taxon>Eubacteriales</taxon>
        <taxon>Butyricicoccaceae</taxon>
        <taxon>Agathobaculum</taxon>
    </lineage>
</organism>
<keyword evidence="2" id="KW-1185">Reference proteome</keyword>
<dbReference type="AlphaFoldDB" id="A0A923LXV4"/>
<dbReference type="RefSeq" id="WP_186950197.1">
    <property type="nucleotide sequence ID" value="NZ_JACOPL010000015.1"/>
</dbReference>
<comment type="caution">
    <text evidence="1">The sequence shown here is derived from an EMBL/GenBank/DDBJ whole genome shotgun (WGS) entry which is preliminary data.</text>
</comment>
<accession>A0A923LXV4</accession>
<gene>
    <name evidence="1" type="ORF">H8S45_13125</name>
</gene>
<proteinExistence type="predicted"/>
<evidence type="ECO:0000313" key="2">
    <source>
        <dbReference type="Proteomes" id="UP000606499"/>
    </source>
</evidence>
<dbReference type="EMBL" id="JACOPL010000015">
    <property type="protein sequence ID" value="MBC5726396.1"/>
    <property type="molecule type" value="Genomic_DNA"/>
</dbReference>
<sequence length="73" mass="8221">MNQKKCVKLKGVIAKHAVMEGAETKKAQAERALIDRACYARRMDNPGLFTLDELERLAHALRIPWSEIAEALT</sequence>
<dbReference type="Proteomes" id="UP000606499">
    <property type="component" value="Unassembled WGS sequence"/>
</dbReference>